<evidence type="ECO:0008006" key="5">
    <source>
        <dbReference type="Google" id="ProtNLM"/>
    </source>
</evidence>
<dbReference type="STRING" id="1328760.A0A165I3A5"/>
<sequence length="487" mass="51593">MLTYAKDQELLEELVKDGRMNYSEWPGLLDRIGSRLEHIVHNEFPIPKLPTPGSHPPSSPPQHASEGADTLNTTSSSQDSQTTDKENAPPPAKRPRLPSNSHPNQRPTLDQSTSVQPPEGTLPPQLLSLLTSILHTLQTNFSKTPPHTVQRLAELLLQPRAHYRTLPSYLRALDRVVSVSSGADIFPLPHAVFPKNGDANSVLNGIAPPVTNTPMMTGAIGSDESLGGALLTPIPWLQNVSVTRDAADDEDLDTTETGGASDLLNTENAEGASTGAGNHIEDISNGISHSRRDHGGVTQGELLRQEQEAGVIPVSQTRNPIARARMASSATGESETAPVGEGGEDELPHARGPEEVGVEDMGPQERAPGAGAGFSVEAALGRSVPTSTTELTPTQTTTEQHSEGANKPEQQQTSTEAESQSAKDEENLSKSSAEKEKDGNDGNGDTVMVTDPDGKTEEGEQTTTSTTTRGDATGDNEGPDAVDTTMR</sequence>
<evidence type="ECO:0000256" key="2">
    <source>
        <dbReference type="SAM" id="MobiDB-lite"/>
    </source>
</evidence>
<dbReference type="GeneID" id="28897251"/>
<dbReference type="GO" id="GO:0019888">
    <property type="term" value="F:protein phosphatase regulator activity"/>
    <property type="evidence" value="ECO:0007669"/>
    <property type="project" value="InterPro"/>
</dbReference>
<evidence type="ECO:0000313" key="3">
    <source>
        <dbReference type="EMBL" id="KZF24314.1"/>
    </source>
</evidence>
<dbReference type="AlphaFoldDB" id="A0A165I3A5"/>
<dbReference type="InterPro" id="IPR015267">
    <property type="entry name" value="PPP4R2"/>
</dbReference>
<dbReference type="OMA" id="PIPWLQN"/>
<dbReference type="GO" id="GO:0005634">
    <property type="term" value="C:nucleus"/>
    <property type="evidence" value="ECO:0007669"/>
    <property type="project" value="TreeGrafter"/>
</dbReference>
<dbReference type="InParanoid" id="A0A165I3A5"/>
<feature type="compositionally biased region" description="Pro residues" evidence="2">
    <location>
        <begin position="47"/>
        <end position="60"/>
    </location>
</feature>
<dbReference type="PANTHER" id="PTHR16487">
    <property type="entry name" value="PPP4R2-RELATED PROTEIN"/>
    <property type="match status" value="1"/>
</dbReference>
<feature type="compositionally biased region" description="Low complexity" evidence="2">
    <location>
        <begin position="385"/>
        <end position="399"/>
    </location>
</feature>
<dbReference type="GO" id="GO:0030289">
    <property type="term" value="C:protein phosphatase 4 complex"/>
    <property type="evidence" value="ECO:0007669"/>
    <property type="project" value="InterPro"/>
</dbReference>
<feature type="compositionally biased region" description="Basic and acidic residues" evidence="2">
    <location>
        <begin position="421"/>
        <end position="440"/>
    </location>
</feature>
<feature type="compositionally biased region" description="Polar residues" evidence="2">
    <location>
        <begin position="98"/>
        <end position="116"/>
    </location>
</feature>
<organism evidence="3 4">
    <name type="scientific">Xylona heveae (strain CBS 132557 / TC161)</name>
    <dbReference type="NCBI Taxonomy" id="1328760"/>
    <lineage>
        <taxon>Eukaryota</taxon>
        <taxon>Fungi</taxon>
        <taxon>Dikarya</taxon>
        <taxon>Ascomycota</taxon>
        <taxon>Pezizomycotina</taxon>
        <taxon>Xylonomycetes</taxon>
        <taxon>Xylonales</taxon>
        <taxon>Xylonaceae</taxon>
        <taxon>Xylona</taxon>
    </lineage>
</organism>
<dbReference type="Proteomes" id="UP000076632">
    <property type="component" value="Unassembled WGS sequence"/>
</dbReference>
<feature type="compositionally biased region" description="Low complexity" evidence="2">
    <location>
        <begin position="409"/>
        <end position="420"/>
    </location>
</feature>
<reference evidence="3 4" key="1">
    <citation type="journal article" date="2016" name="Fungal Biol.">
        <title>The genome of Xylona heveae provides a window into fungal endophytism.</title>
        <authorList>
            <person name="Gazis R."/>
            <person name="Kuo A."/>
            <person name="Riley R."/>
            <person name="LaButti K."/>
            <person name="Lipzen A."/>
            <person name="Lin J."/>
            <person name="Amirebrahimi M."/>
            <person name="Hesse C.N."/>
            <person name="Spatafora J.W."/>
            <person name="Henrissat B."/>
            <person name="Hainaut M."/>
            <person name="Grigoriev I.V."/>
            <person name="Hibbett D.S."/>
        </authorList>
    </citation>
    <scope>NUCLEOTIDE SEQUENCE [LARGE SCALE GENOMIC DNA]</scope>
    <source>
        <strain evidence="3 4">TC161</strain>
    </source>
</reference>
<protein>
    <recommendedName>
        <fullName evidence="5">PPP4R2-domain-containing protein</fullName>
    </recommendedName>
</protein>
<dbReference type="Pfam" id="PF09184">
    <property type="entry name" value="PPP4R2"/>
    <property type="match status" value="1"/>
</dbReference>
<dbReference type="OrthoDB" id="341898at2759"/>
<feature type="region of interest" description="Disordered" evidence="2">
    <location>
        <begin position="44"/>
        <end position="124"/>
    </location>
</feature>
<feature type="compositionally biased region" description="Low complexity" evidence="2">
    <location>
        <begin position="461"/>
        <end position="475"/>
    </location>
</feature>
<gene>
    <name evidence="3" type="ORF">L228DRAFT_245224</name>
</gene>
<dbReference type="EMBL" id="KV407456">
    <property type="protein sequence ID" value="KZF24314.1"/>
    <property type="molecule type" value="Genomic_DNA"/>
</dbReference>
<feature type="region of interest" description="Disordered" evidence="2">
    <location>
        <begin position="245"/>
        <end position="487"/>
    </location>
</feature>
<name>A0A165I3A5_XYLHT</name>
<evidence type="ECO:0000256" key="1">
    <source>
        <dbReference type="ARBA" id="ARBA00009207"/>
    </source>
</evidence>
<proteinExistence type="inferred from homology"/>
<dbReference type="RefSeq" id="XP_018189869.1">
    <property type="nucleotide sequence ID" value="XM_018332114.1"/>
</dbReference>
<dbReference type="PANTHER" id="PTHR16487:SF0">
    <property type="entry name" value="PROTEIN PHOSPHATASE 4 REGULATORY SUBUNIT 2-RELATED"/>
    <property type="match status" value="1"/>
</dbReference>
<evidence type="ECO:0000313" key="4">
    <source>
        <dbReference type="Proteomes" id="UP000076632"/>
    </source>
</evidence>
<accession>A0A165I3A5</accession>
<dbReference type="GO" id="GO:0005737">
    <property type="term" value="C:cytoplasm"/>
    <property type="evidence" value="ECO:0007669"/>
    <property type="project" value="TreeGrafter"/>
</dbReference>
<keyword evidence="4" id="KW-1185">Reference proteome</keyword>
<comment type="similarity">
    <text evidence="1">Belongs to the PPP4R2 family.</text>
</comment>